<keyword evidence="9" id="KW-1185">Reference proteome</keyword>
<evidence type="ECO:0000259" key="8">
    <source>
        <dbReference type="PROSITE" id="PS50011"/>
    </source>
</evidence>
<keyword evidence="5" id="KW-0418">Kinase</keyword>
<dbReference type="AlphaFoldDB" id="A0AAF3FR34"/>
<dbReference type="InterPro" id="IPR017441">
    <property type="entry name" value="Protein_kinase_ATP_BS"/>
</dbReference>
<evidence type="ECO:0000256" key="3">
    <source>
        <dbReference type="ARBA" id="ARBA00022679"/>
    </source>
</evidence>
<sequence length="227" mass="26831">MEFEKHWIGRGTFSDVFELVGHHPPAVLKLIHCATDAQRNVYEKEYETLKELEHPNIVGYIRREQIDEYRFGIIMEYCQLGNLKKLVFDPTLIYTMHTVAFWGEQLFGALDYMYRKHKVIHRDIKPENIFAAEDWTLKIGDFGSIKMIEQTCTGTFAGTQRYRSPPQLDENRESWGQMDTSLQDSHRNDVYSLGLILWEIIQRRTVFTEYDVKSGGFNRELFWSTLF</sequence>
<dbReference type="PANTHER" id="PTHR43671">
    <property type="entry name" value="SERINE/THREONINE-PROTEIN KINASE NEK"/>
    <property type="match status" value="1"/>
</dbReference>
<dbReference type="InterPro" id="IPR000719">
    <property type="entry name" value="Prot_kinase_dom"/>
</dbReference>
<organism evidence="9 10">
    <name type="scientific">Mesorhabditis belari</name>
    <dbReference type="NCBI Taxonomy" id="2138241"/>
    <lineage>
        <taxon>Eukaryota</taxon>
        <taxon>Metazoa</taxon>
        <taxon>Ecdysozoa</taxon>
        <taxon>Nematoda</taxon>
        <taxon>Chromadorea</taxon>
        <taxon>Rhabditida</taxon>
        <taxon>Rhabditina</taxon>
        <taxon>Rhabditomorpha</taxon>
        <taxon>Rhabditoidea</taxon>
        <taxon>Rhabditidae</taxon>
        <taxon>Mesorhabditinae</taxon>
        <taxon>Mesorhabditis</taxon>
    </lineage>
</organism>
<keyword evidence="3" id="KW-0808">Transferase</keyword>
<feature type="domain" description="Protein kinase" evidence="8">
    <location>
        <begin position="2"/>
        <end position="227"/>
    </location>
</feature>
<dbReference type="Gene3D" id="1.10.510.10">
    <property type="entry name" value="Transferase(Phosphotransferase) domain 1"/>
    <property type="match status" value="1"/>
</dbReference>
<dbReference type="SUPFAM" id="SSF56112">
    <property type="entry name" value="Protein kinase-like (PK-like)"/>
    <property type="match status" value="1"/>
</dbReference>
<evidence type="ECO:0000256" key="1">
    <source>
        <dbReference type="ARBA" id="ARBA00010886"/>
    </source>
</evidence>
<evidence type="ECO:0000313" key="9">
    <source>
        <dbReference type="Proteomes" id="UP000887575"/>
    </source>
</evidence>
<comment type="similarity">
    <text evidence="1">Belongs to the protein kinase superfamily. NEK Ser/Thr protein kinase family. NIMA subfamily.</text>
</comment>
<evidence type="ECO:0000256" key="7">
    <source>
        <dbReference type="PROSITE-ProRule" id="PRU10141"/>
    </source>
</evidence>
<dbReference type="Pfam" id="PF00069">
    <property type="entry name" value="Pkinase"/>
    <property type="match status" value="1"/>
</dbReference>
<proteinExistence type="inferred from homology"/>
<evidence type="ECO:0000256" key="6">
    <source>
        <dbReference type="ARBA" id="ARBA00022840"/>
    </source>
</evidence>
<dbReference type="InterPro" id="IPR050660">
    <property type="entry name" value="NEK_Ser/Thr_kinase"/>
</dbReference>
<dbReference type="GO" id="GO:0005524">
    <property type="term" value="F:ATP binding"/>
    <property type="evidence" value="ECO:0007669"/>
    <property type="project" value="UniProtKB-UniRule"/>
</dbReference>
<keyword evidence="6 7" id="KW-0067">ATP-binding</keyword>
<dbReference type="InterPro" id="IPR011009">
    <property type="entry name" value="Kinase-like_dom_sf"/>
</dbReference>
<evidence type="ECO:0000256" key="2">
    <source>
        <dbReference type="ARBA" id="ARBA00012513"/>
    </source>
</evidence>
<accession>A0AAF3FR34</accession>
<protein>
    <recommendedName>
        <fullName evidence="2">non-specific serine/threonine protein kinase</fullName>
        <ecNumber evidence="2">2.7.11.1</ecNumber>
    </recommendedName>
</protein>
<dbReference type="SMART" id="SM00220">
    <property type="entry name" value="S_TKc"/>
    <property type="match status" value="1"/>
</dbReference>
<dbReference type="PROSITE" id="PS00107">
    <property type="entry name" value="PROTEIN_KINASE_ATP"/>
    <property type="match status" value="1"/>
</dbReference>
<dbReference type="EC" id="2.7.11.1" evidence="2"/>
<dbReference type="PROSITE" id="PS50011">
    <property type="entry name" value="PROTEIN_KINASE_DOM"/>
    <property type="match status" value="1"/>
</dbReference>
<dbReference type="GO" id="GO:0004674">
    <property type="term" value="F:protein serine/threonine kinase activity"/>
    <property type="evidence" value="ECO:0007669"/>
    <property type="project" value="UniProtKB-EC"/>
</dbReference>
<reference evidence="10" key="1">
    <citation type="submission" date="2024-02" db="UniProtKB">
        <authorList>
            <consortium name="WormBaseParasite"/>
        </authorList>
    </citation>
    <scope>IDENTIFICATION</scope>
</reference>
<evidence type="ECO:0000256" key="4">
    <source>
        <dbReference type="ARBA" id="ARBA00022741"/>
    </source>
</evidence>
<keyword evidence="4 7" id="KW-0547">Nucleotide-binding</keyword>
<evidence type="ECO:0000256" key="5">
    <source>
        <dbReference type="ARBA" id="ARBA00022777"/>
    </source>
</evidence>
<dbReference type="Proteomes" id="UP000887575">
    <property type="component" value="Unassembled WGS sequence"/>
</dbReference>
<feature type="binding site" evidence="7">
    <location>
        <position position="29"/>
    </location>
    <ligand>
        <name>ATP</name>
        <dbReference type="ChEBI" id="CHEBI:30616"/>
    </ligand>
</feature>
<dbReference type="CDD" id="cd00180">
    <property type="entry name" value="PKc"/>
    <property type="match status" value="1"/>
</dbReference>
<dbReference type="PANTHER" id="PTHR43671:SF13">
    <property type="entry name" value="SERINE_THREONINE-PROTEIN KINASE NEK2"/>
    <property type="match status" value="1"/>
</dbReference>
<name>A0AAF3FR34_9BILA</name>
<dbReference type="WBParaSite" id="MBELARI_LOCUS966">
    <property type="protein sequence ID" value="MBELARI_LOCUS966"/>
    <property type="gene ID" value="MBELARI_LOCUS966"/>
</dbReference>
<evidence type="ECO:0000313" key="10">
    <source>
        <dbReference type="WBParaSite" id="MBELARI_LOCUS966"/>
    </source>
</evidence>